<name>A0A4S8NAT0_9ACTN</name>
<sequence length="196" mass="21487">MADTQGRVAPLAQPWSDEDATAIGRWGHPEATYPPLLLTRCLQRIPALADRTRALGESLYLHGQLSARQRTIAILRTCAQIRCAYEWGGQAAFWGPIAGLTEDECDALVLTGPDDPRWSPQDSALIAAVDELEATGSLGDAIWAALDLTDEQRMELLVVAGWYRTICTLCNAMALPNEDWMRPWPVAAATDEGMPR</sequence>
<dbReference type="PANTHER" id="PTHR34846:SF5">
    <property type="entry name" value="CARBOXYMUCONOLACTONE DECARBOXYLASE-LIKE DOMAIN-CONTAINING PROTEIN"/>
    <property type="match status" value="1"/>
</dbReference>
<protein>
    <submittedName>
        <fullName evidence="1">Carboxymuconolactone decarboxylase family protein</fullName>
    </submittedName>
</protein>
<dbReference type="Proteomes" id="UP000307087">
    <property type="component" value="Unassembled WGS sequence"/>
</dbReference>
<organism evidence="1 2">
    <name type="scientific">Nocardioides caeni</name>
    <dbReference type="NCBI Taxonomy" id="574700"/>
    <lineage>
        <taxon>Bacteria</taxon>
        <taxon>Bacillati</taxon>
        <taxon>Actinomycetota</taxon>
        <taxon>Actinomycetes</taxon>
        <taxon>Propionibacteriales</taxon>
        <taxon>Nocardioidaceae</taxon>
        <taxon>Nocardioides</taxon>
    </lineage>
</organism>
<dbReference type="RefSeq" id="WP_136563231.1">
    <property type="nucleotide sequence ID" value="NZ_BAABLS010000004.1"/>
</dbReference>
<dbReference type="InterPro" id="IPR029032">
    <property type="entry name" value="AhpD-like"/>
</dbReference>
<dbReference type="EMBL" id="STGW01000007">
    <property type="protein sequence ID" value="THV12179.1"/>
    <property type="molecule type" value="Genomic_DNA"/>
</dbReference>
<dbReference type="OrthoDB" id="4704294at2"/>
<dbReference type="AlphaFoldDB" id="A0A4S8NAT0"/>
<evidence type="ECO:0000313" key="2">
    <source>
        <dbReference type="Proteomes" id="UP000307087"/>
    </source>
</evidence>
<reference evidence="1 2" key="1">
    <citation type="journal article" date="2009" name="Int. J. Syst. Evol. Microbiol.">
        <title>Nocardioides caeni sp. nov., isolated from wastewater.</title>
        <authorList>
            <person name="Yoon J.H."/>
            <person name="Kang S.J."/>
            <person name="Park S."/>
            <person name="Kim W."/>
            <person name="Oh T.K."/>
        </authorList>
    </citation>
    <scope>NUCLEOTIDE SEQUENCE [LARGE SCALE GENOMIC DNA]</scope>
    <source>
        <strain evidence="1 2">DSM 23134</strain>
    </source>
</reference>
<evidence type="ECO:0000313" key="1">
    <source>
        <dbReference type="EMBL" id="THV12179.1"/>
    </source>
</evidence>
<proteinExistence type="predicted"/>
<dbReference type="Gene3D" id="1.20.1290.10">
    <property type="entry name" value="AhpD-like"/>
    <property type="match status" value="1"/>
</dbReference>
<keyword evidence="2" id="KW-1185">Reference proteome</keyword>
<gene>
    <name evidence="1" type="ORF">E9934_12605</name>
</gene>
<comment type="caution">
    <text evidence="1">The sequence shown here is derived from an EMBL/GenBank/DDBJ whole genome shotgun (WGS) entry which is preliminary data.</text>
</comment>
<accession>A0A4S8NAT0</accession>
<dbReference type="PANTHER" id="PTHR34846">
    <property type="entry name" value="4-CARBOXYMUCONOLACTONE DECARBOXYLASE FAMILY PROTEIN (AFU_ORTHOLOGUE AFUA_6G11590)"/>
    <property type="match status" value="1"/>
</dbReference>
<dbReference type="SUPFAM" id="SSF69118">
    <property type="entry name" value="AhpD-like"/>
    <property type="match status" value="1"/>
</dbReference>